<dbReference type="PIR" id="F84479">
    <property type="entry name" value="F84479"/>
</dbReference>
<sequence>MTPNVTQRAGGSTPVGRPASLPQQYDFTPAAPQSLRSLQIPTLRDTAIHLLRATTFKTELLNHCRSYKKTRRGLSPTYLWFPGGKCGPPYCLLFPSRRLNGMCSSSTY</sequence>
<accession>Q9ZU61</accession>
<reference key="1">
    <citation type="journal article" date="1999" name="Nature">
        <title>Sequence and analysis of chromosome 2 of the plant Arabidopsis thaliana.</title>
        <authorList>
            <person name="Lin X."/>
            <person name="Kaul S."/>
            <person name="Rounsley S."/>
            <person name="Shea T.P."/>
            <person name="Benito M.I."/>
            <person name="Town C.D."/>
            <person name="Fujii C.Y."/>
            <person name="Mason T."/>
            <person name="Bowman C.L."/>
            <person name="Barnstead M."/>
            <person name="Feldblyum T.V."/>
            <person name="Buell C.R."/>
            <person name="Ketchum K.A."/>
            <person name="Lee J."/>
            <person name="Ronning C.M."/>
            <person name="Koo H.L."/>
            <person name="Moffat K.S."/>
            <person name="Cronin L.A."/>
            <person name="Shen M."/>
            <person name="Pai G."/>
            <person name="Van Aken S."/>
            <person name="Umayam L."/>
            <person name="Tallon L.J."/>
            <person name="Gill J.E."/>
            <person name="Adams M.D."/>
            <person name="Carrera A.J."/>
            <person name="Creasy T.H."/>
            <person name="Goodman H.M."/>
            <person name="Somerville C.R."/>
            <person name="Copenhaver G.P."/>
            <person name="Preuss D."/>
            <person name="Nierman W.C."/>
            <person name="White O."/>
            <person name="Eisen J.A."/>
            <person name="Salzberg S.L."/>
            <person name="Fraser C.M."/>
            <person name="Venter J.C."/>
        </authorList>
    </citation>
    <scope>NUCLEOTIDE SEQUENCE [LARGE SCALE GENOMIC DNA]</scope>
    <source>
        <strain>cv. Columbia</strain>
    </source>
</reference>
<evidence type="ECO:0000256" key="1">
    <source>
        <dbReference type="SAM" id="MobiDB-lite"/>
    </source>
</evidence>
<feature type="region of interest" description="Disordered" evidence="1">
    <location>
        <begin position="1"/>
        <end position="26"/>
    </location>
</feature>
<organism evidence="2">
    <name type="scientific">Arabidopsis thaliana</name>
    <name type="common">Mouse-ear cress</name>
    <dbReference type="NCBI Taxonomy" id="3702"/>
    <lineage>
        <taxon>Eukaryota</taxon>
        <taxon>Viridiplantae</taxon>
        <taxon>Streptophyta</taxon>
        <taxon>Embryophyta</taxon>
        <taxon>Tracheophyta</taxon>
        <taxon>Spermatophyta</taxon>
        <taxon>Magnoliopsida</taxon>
        <taxon>eudicotyledons</taxon>
        <taxon>Gunneridae</taxon>
        <taxon>Pentapetalae</taxon>
        <taxon>rosids</taxon>
        <taxon>malvids</taxon>
        <taxon>Brassicales</taxon>
        <taxon>Brassicaceae</taxon>
        <taxon>Camelineae</taxon>
        <taxon>Arabidopsis</taxon>
    </lineage>
</organism>
<evidence type="ECO:0000313" key="2">
    <source>
        <dbReference type="EMBL" id="AAD14506.1"/>
    </source>
</evidence>
<reference evidence="2" key="2">
    <citation type="submission" date="2000-03" db="EMBL/GenBank/DDBJ databases">
        <authorList>
            <person name="Lin X."/>
            <person name="Kaul S."/>
            <person name="Shea T.P."/>
            <person name="Fujii C.Y."/>
            <person name="Shen M."/>
            <person name="VanAken S.E."/>
            <person name="Barnstead M.E."/>
            <person name="Mason T.M."/>
            <person name="Bowman C.L."/>
            <person name="Ronning C.M."/>
            <person name="Benito M.-I."/>
            <person name="Carrera A.J."/>
            <person name="Creasy T.H."/>
            <person name="Buell C.R."/>
            <person name="Town C.D."/>
            <person name="Nierman W.C."/>
            <person name="Fraser C.M."/>
            <person name="Venter J.C."/>
        </authorList>
    </citation>
    <scope>NUCLEOTIDE SEQUENCE</scope>
</reference>
<reference evidence="2" key="3">
    <citation type="submission" date="2002-02" db="EMBL/GenBank/DDBJ databases">
        <authorList>
            <person name="Town C.D."/>
            <person name="Kaul S."/>
        </authorList>
    </citation>
    <scope>NUCLEOTIDE SEQUENCE</scope>
</reference>
<protein>
    <submittedName>
        <fullName evidence="2">En/Spm-like transposon protein</fullName>
    </submittedName>
</protein>
<gene>
    <name evidence="2" type="ordered locus">At2g06730</name>
</gene>
<proteinExistence type="predicted"/>
<dbReference type="AlphaFoldDB" id="Q9ZU61"/>
<name>Q9ZU61_ARATH</name>
<dbReference type="EMBL" id="AC006161">
    <property type="protein sequence ID" value="AAD14506.1"/>
    <property type="molecule type" value="Genomic_DNA"/>
</dbReference>
<feature type="compositionally biased region" description="Polar residues" evidence="1">
    <location>
        <begin position="1"/>
        <end position="10"/>
    </location>
</feature>